<dbReference type="InterPro" id="IPR000682">
    <property type="entry name" value="PCMT"/>
</dbReference>
<dbReference type="CDD" id="cd02440">
    <property type="entry name" value="AdoMet_MTases"/>
    <property type="match status" value="1"/>
</dbReference>
<organism evidence="4 5">
    <name type="scientific">Endobacterium cereale</name>
    <dbReference type="NCBI Taxonomy" id="2663029"/>
    <lineage>
        <taxon>Bacteria</taxon>
        <taxon>Pseudomonadati</taxon>
        <taxon>Pseudomonadota</taxon>
        <taxon>Alphaproteobacteria</taxon>
        <taxon>Hyphomicrobiales</taxon>
        <taxon>Rhizobiaceae</taxon>
        <taxon>Endobacterium</taxon>
    </lineage>
</organism>
<dbReference type="Pfam" id="PF01135">
    <property type="entry name" value="PCMT"/>
    <property type="match status" value="1"/>
</dbReference>
<evidence type="ECO:0000313" key="4">
    <source>
        <dbReference type="EMBL" id="MQY49427.1"/>
    </source>
</evidence>
<comment type="caution">
    <text evidence="4">The sequence shown here is derived from an EMBL/GenBank/DDBJ whole genome shotgun (WGS) entry which is preliminary data.</text>
</comment>
<dbReference type="GO" id="GO:0005737">
    <property type="term" value="C:cytoplasm"/>
    <property type="evidence" value="ECO:0007669"/>
    <property type="project" value="TreeGrafter"/>
</dbReference>
<protein>
    <recommendedName>
        <fullName evidence="2">Protein-L-isoaspartate O-methyltransferase</fullName>
    </recommendedName>
    <alternativeName>
        <fullName evidence="3">Protein L-isoaspartyl methyltransferase</fullName>
    </alternativeName>
</protein>
<evidence type="ECO:0000256" key="3">
    <source>
        <dbReference type="ARBA" id="ARBA00030757"/>
    </source>
</evidence>
<proteinExistence type="inferred from homology"/>
<dbReference type="PANTHER" id="PTHR11579">
    <property type="entry name" value="PROTEIN-L-ISOASPARTATE O-METHYLTRANSFERASE"/>
    <property type="match status" value="1"/>
</dbReference>
<dbReference type="InterPro" id="IPR029063">
    <property type="entry name" value="SAM-dependent_MTases_sf"/>
</dbReference>
<name>A0A6A8AHZ0_9HYPH</name>
<dbReference type="AlphaFoldDB" id="A0A6A8AHZ0"/>
<dbReference type="RefSeq" id="WP_153359135.1">
    <property type="nucleotide sequence ID" value="NZ_JAYKOO010000001.1"/>
</dbReference>
<dbReference type="SUPFAM" id="SSF53335">
    <property type="entry name" value="S-adenosyl-L-methionine-dependent methyltransferases"/>
    <property type="match status" value="1"/>
</dbReference>
<keyword evidence="5" id="KW-1185">Reference proteome</keyword>
<accession>A0A6A8AHZ0</accession>
<evidence type="ECO:0000256" key="2">
    <source>
        <dbReference type="ARBA" id="ARBA00013346"/>
    </source>
</evidence>
<evidence type="ECO:0000256" key="1">
    <source>
        <dbReference type="ARBA" id="ARBA00005369"/>
    </source>
</evidence>
<dbReference type="GO" id="GO:0004719">
    <property type="term" value="F:protein-L-isoaspartate (D-aspartate) O-methyltransferase activity"/>
    <property type="evidence" value="ECO:0007669"/>
    <property type="project" value="InterPro"/>
</dbReference>
<dbReference type="PANTHER" id="PTHR11579:SF18">
    <property type="entry name" value="PROTEIN-L-ISOASPARTATE O-METHYLTRANSFERASE"/>
    <property type="match status" value="1"/>
</dbReference>
<dbReference type="GO" id="GO:0032259">
    <property type="term" value="P:methylation"/>
    <property type="evidence" value="ECO:0007669"/>
    <property type="project" value="UniProtKB-KW"/>
</dbReference>
<keyword evidence="4" id="KW-0489">Methyltransferase</keyword>
<dbReference type="Gene3D" id="3.40.50.150">
    <property type="entry name" value="Vaccinia Virus protein VP39"/>
    <property type="match status" value="1"/>
</dbReference>
<gene>
    <name evidence="4" type="ORF">GAO09_25655</name>
</gene>
<dbReference type="Proteomes" id="UP000435138">
    <property type="component" value="Unassembled WGS sequence"/>
</dbReference>
<keyword evidence="4" id="KW-0808">Transferase</keyword>
<comment type="similarity">
    <text evidence="1">Belongs to the methyltransferase superfamily. L-isoaspartyl/D-aspartyl protein methyltransferase family.</text>
</comment>
<dbReference type="EMBL" id="WIXI01000050">
    <property type="protein sequence ID" value="MQY49427.1"/>
    <property type="molecule type" value="Genomic_DNA"/>
</dbReference>
<sequence>MTDYEKARITMVDNQIRTTDVTSHSVLKAFLAVPREAFVPDAVKPIAYIDNDIEVTPGRYVLAASPLAKLLQMAAVTREDAVLEIGCCTGYTAALLSHLAGAVVTIDGEEALVEQAKASLAGYGNVVAVTGDMAKGHYAESPYDIIFISGAVEEVPAALFDQLRDGGRLIAVVGHGNSAFATLFTKESGGVSATPQFNSSIRPLPGFLKTKEFVF</sequence>
<evidence type="ECO:0000313" key="5">
    <source>
        <dbReference type="Proteomes" id="UP000435138"/>
    </source>
</evidence>
<reference evidence="4 5" key="1">
    <citation type="submission" date="2019-11" db="EMBL/GenBank/DDBJ databases">
        <title>Genome analysis of Rhizobacterium cereale a novel genus and species isolated from maize roots in North Spain.</title>
        <authorList>
            <person name="Menendez E."/>
            <person name="Flores-Felix J.D."/>
            <person name="Ramirez-Bahena M.-H."/>
            <person name="Igual J.M."/>
            <person name="Garcia-Fraile P."/>
            <person name="Peix A."/>
            <person name="Velazquez E."/>
        </authorList>
    </citation>
    <scope>NUCLEOTIDE SEQUENCE [LARGE SCALE GENOMIC DNA]</scope>
    <source>
        <strain evidence="4 5">RZME27</strain>
    </source>
</reference>